<keyword evidence="6" id="KW-1185">Reference proteome</keyword>
<evidence type="ECO:0000256" key="1">
    <source>
        <dbReference type="ARBA" id="ARBA00022737"/>
    </source>
</evidence>
<dbReference type="GeneID" id="43598828"/>
<dbReference type="InterPro" id="IPR002110">
    <property type="entry name" value="Ankyrin_rpt"/>
</dbReference>
<dbReference type="PANTHER" id="PTHR24124">
    <property type="entry name" value="ANKYRIN REPEAT FAMILY A"/>
    <property type="match status" value="1"/>
</dbReference>
<dbReference type="InterPro" id="IPR036770">
    <property type="entry name" value="Ankyrin_rpt-contain_sf"/>
</dbReference>
<dbReference type="GO" id="GO:0010468">
    <property type="term" value="P:regulation of gene expression"/>
    <property type="evidence" value="ECO:0007669"/>
    <property type="project" value="TreeGrafter"/>
</dbReference>
<feature type="repeat" description="ANK" evidence="3">
    <location>
        <begin position="137"/>
        <end position="166"/>
    </location>
</feature>
<sequence length="190" mass="21061">MDGILTGSSAKPDPQHLPRPLKKEEDDELTAARLVAEDWEVIKWLLDHGANPNAACRLDLTPMSFAVQNASLQTISLLFGRAGDIKSGQLIHHAIERDENVIEVLNQLLQKGARVNAVMNENHQPSWNLQYFKGIGTALHRAAELGKADVAGYLVQNGAAHSLQDSKRRTALDYARRYNHPEIIELLQSS</sequence>
<dbReference type="PANTHER" id="PTHR24124:SF14">
    <property type="entry name" value="CHROMOSOME UNDETERMINED SCAFFOLD_25, WHOLE GENOME SHOTGUN SEQUENCE"/>
    <property type="match status" value="1"/>
</dbReference>
<dbReference type="Gene3D" id="1.25.40.20">
    <property type="entry name" value="Ankyrin repeat-containing domain"/>
    <property type="match status" value="2"/>
</dbReference>
<dbReference type="Pfam" id="PF12796">
    <property type="entry name" value="Ank_2"/>
    <property type="match status" value="1"/>
</dbReference>
<proteinExistence type="predicted"/>
<name>A0A370TM71_9HELO</name>
<evidence type="ECO:0000313" key="6">
    <source>
        <dbReference type="Proteomes" id="UP000254866"/>
    </source>
</evidence>
<evidence type="ECO:0000256" key="3">
    <source>
        <dbReference type="PROSITE-ProRule" id="PRU00023"/>
    </source>
</evidence>
<dbReference type="SMART" id="SM00248">
    <property type="entry name" value="ANK"/>
    <property type="match status" value="3"/>
</dbReference>
<dbReference type="PROSITE" id="PS50088">
    <property type="entry name" value="ANK_REPEAT"/>
    <property type="match status" value="1"/>
</dbReference>
<dbReference type="STRING" id="2656787.A0A370TM71"/>
<dbReference type="Pfam" id="PF13637">
    <property type="entry name" value="Ank_4"/>
    <property type="match status" value="1"/>
</dbReference>
<gene>
    <name evidence="5" type="ORF">BP5553_05979</name>
</gene>
<dbReference type="OrthoDB" id="674604at2759"/>
<reference evidence="5 6" key="1">
    <citation type="journal article" date="2018" name="IMA Fungus">
        <title>IMA Genome-F 9: Draft genome sequence of Annulohypoxylon stygium, Aspergillus mulundensis, Berkeleyomyces basicola (syn. Thielaviopsis basicola), Ceratocystis smalleyi, two Cercospora beticola strains, Coleophoma cylindrospora, Fusarium fracticaudum, Phialophora cf. hyalina, and Morchella septimelata.</title>
        <authorList>
            <person name="Wingfield B.D."/>
            <person name="Bills G.F."/>
            <person name="Dong Y."/>
            <person name="Huang W."/>
            <person name="Nel W.J."/>
            <person name="Swalarsk-Parry B.S."/>
            <person name="Vaghefi N."/>
            <person name="Wilken P.M."/>
            <person name="An Z."/>
            <person name="de Beer Z.W."/>
            <person name="De Vos L."/>
            <person name="Chen L."/>
            <person name="Duong T.A."/>
            <person name="Gao Y."/>
            <person name="Hammerbacher A."/>
            <person name="Kikkert J.R."/>
            <person name="Li Y."/>
            <person name="Li H."/>
            <person name="Li K."/>
            <person name="Li Q."/>
            <person name="Liu X."/>
            <person name="Ma X."/>
            <person name="Naidoo K."/>
            <person name="Pethybridge S.J."/>
            <person name="Sun J."/>
            <person name="Steenkamp E.T."/>
            <person name="van der Nest M.A."/>
            <person name="van Wyk S."/>
            <person name="Wingfield M.J."/>
            <person name="Xiong C."/>
            <person name="Yue Q."/>
            <person name="Zhang X."/>
        </authorList>
    </citation>
    <scope>NUCLEOTIDE SEQUENCE [LARGE SCALE GENOMIC DNA]</scope>
    <source>
        <strain evidence="5 6">BP 5553</strain>
    </source>
</reference>
<keyword evidence="2 3" id="KW-0040">ANK repeat</keyword>
<dbReference type="Proteomes" id="UP000254866">
    <property type="component" value="Unassembled WGS sequence"/>
</dbReference>
<organism evidence="5 6">
    <name type="scientific">Venustampulla echinocandica</name>
    <dbReference type="NCBI Taxonomy" id="2656787"/>
    <lineage>
        <taxon>Eukaryota</taxon>
        <taxon>Fungi</taxon>
        <taxon>Dikarya</taxon>
        <taxon>Ascomycota</taxon>
        <taxon>Pezizomycotina</taxon>
        <taxon>Leotiomycetes</taxon>
        <taxon>Helotiales</taxon>
        <taxon>Pleuroascaceae</taxon>
        <taxon>Venustampulla</taxon>
    </lineage>
</organism>
<dbReference type="SUPFAM" id="SSF48403">
    <property type="entry name" value="Ankyrin repeat"/>
    <property type="match status" value="1"/>
</dbReference>
<comment type="caution">
    <text evidence="5">The sequence shown here is derived from an EMBL/GenBank/DDBJ whole genome shotgun (WGS) entry which is preliminary data.</text>
</comment>
<protein>
    <submittedName>
        <fullName evidence="5">Uncharacterized protein</fullName>
    </submittedName>
</protein>
<accession>A0A370TM71</accession>
<dbReference type="RefSeq" id="XP_031869283.1">
    <property type="nucleotide sequence ID" value="XM_032014602.1"/>
</dbReference>
<evidence type="ECO:0000256" key="2">
    <source>
        <dbReference type="ARBA" id="ARBA00023043"/>
    </source>
</evidence>
<feature type="region of interest" description="Disordered" evidence="4">
    <location>
        <begin position="1"/>
        <end position="25"/>
    </location>
</feature>
<feature type="compositionally biased region" description="Basic and acidic residues" evidence="4">
    <location>
        <begin position="13"/>
        <end position="24"/>
    </location>
</feature>
<dbReference type="EMBL" id="NPIC01000004">
    <property type="protein sequence ID" value="RDL36627.1"/>
    <property type="molecule type" value="Genomic_DNA"/>
</dbReference>
<dbReference type="AlphaFoldDB" id="A0A370TM71"/>
<dbReference type="GO" id="GO:0005634">
    <property type="term" value="C:nucleus"/>
    <property type="evidence" value="ECO:0007669"/>
    <property type="project" value="TreeGrafter"/>
</dbReference>
<evidence type="ECO:0000313" key="5">
    <source>
        <dbReference type="EMBL" id="RDL36627.1"/>
    </source>
</evidence>
<keyword evidence="1" id="KW-0677">Repeat</keyword>
<evidence type="ECO:0000256" key="4">
    <source>
        <dbReference type="SAM" id="MobiDB-lite"/>
    </source>
</evidence>